<feature type="region of interest" description="Disordered" evidence="1">
    <location>
        <begin position="141"/>
        <end position="169"/>
    </location>
</feature>
<organism evidence="2">
    <name type="scientific">Burkholderia sp. (strain CCGE1003)</name>
    <dbReference type="NCBI Taxonomy" id="640512"/>
    <lineage>
        <taxon>Bacteria</taxon>
        <taxon>Pseudomonadati</taxon>
        <taxon>Pseudomonadota</taxon>
        <taxon>Betaproteobacteria</taxon>
        <taxon>Burkholderiales</taxon>
        <taxon>Burkholderiaceae</taxon>
        <taxon>Burkholderia</taxon>
    </lineage>
</organism>
<feature type="region of interest" description="Disordered" evidence="1">
    <location>
        <begin position="23"/>
        <end position="59"/>
    </location>
</feature>
<dbReference type="STRING" id="640512.BC1003_4614"/>
<sequence>MNRPLALIQGALALPNSRPLSGLPPPFGSWQRSASRTDQLGPQATVPESPRYAPTLRPRVKAPPKNRLMLFYKLPQRPVADSRFDEQLAEARRYLEADHAQPHSSRADRILGAAIFVGCSIALAWLLATCSSHELAGKATVSARPSESMVHSGRGTQQTSGTVMEQASAPHKLAPPALAAAEPLPRVIHPADAARSLQQDGLQASASARGHSISEKRIAGAHRPLAVTAPTRVASANTRIASSRLNDSRAPLATHSGREWAAAQSSANDTAERKALWDWAVQQRRASAVTRTTVSTPGNVDWNAHMTQRRITDNPAAFQSGHAAQ</sequence>
<accession>E1TGQ9</accession>
<dbReference type="HOGENOM" id="CLU_770919_0_0_4"/>
<dbReference type="OrthoDB" id="8998645at2"/>
<dbReference type="eggNOG" id="ENOG50316SX">
    <property type="taxonomic scope" value="Bacteria"/>
</dbReference>
<protein>
    <submittedName>
        <fullName evidence="2">Uncharacterized protein</fullName>
    </submittedName>
</protein>
<feature type="compositionally biased region" description="Polar residues" evidence="1">
    <location>
        <begin position="196"/>
        <end position="206"/>
    </location>
</feature>
<name>E1TGQ9_BURSG</name>
<evidence type="ECO:0000256" key="1">
    <source>
        <dbReference type="SAM" id="MobiDB-lite"/>
    </source>
</evidence>
<dbReference type="KEGG" id="bgf:BC1003_4614"/>
<feature type="compositionally biased region" description="Polar residues" evidence="1">
    <location>
        <begin position="30"/>
        <end position="42"/>
    </location>
</feature>
<feature type="region of interest" description="Disordered" evidence="1">
    <location>
        <begin position="245"/>
        <end position="267"/>
    </location>
</feature>
<reference evidence="2" key="1">
    <citation type="submission" date="2010-09" db="EMBL/GenBank/DDBJ databases">
        <title>Complete sequence of chromosome2 of Burkholderia sp. CCGE1003.</title>
        <authorList>
            <consortium name="US DOE Joint Genome Institute"/>
            <person name="Lucas S."/>
            <person name="Copeland A."/>
            <person name="Lapidus A."/>
            <person name="Cheng J.-F."/>
            <person name="Bruce D."/>
            <person name="Goodwin L."/>
            <person name="Pitluck S."/>
            <person name="Daligault H."/>
            <person name="Davenport K."/>
            <person name="Detter J.C."/>
            <person name="Han C."/>
            <person name="Tapia R."/>
            <person name="Land M."/>
            <person name="Hauser L."/>
            <person name="Jeffries C."/>
            <person name="Kyrpides N."/>
            <person name="Ivanova N."/>
            <person name="Ovchinnikova G."/>
            <person name="Martinez-Romero E."/>
            <person name="Rogel M.A."/>
            <person name="Auchtung J."/>
            <person name="Tiedje J.M."/>
            <person name="Woyke T."/>
        </authorList>
    </citation>
    <scope>NUCLEOTIDE SEQUENCE</scope>
    <source>
        <strain evidence="2">CCGE1003</strain>
    </source>
</reference>
<feature type="region of interest" description="Disordered" evidence="1">
    <location>
        <begin position="195"/>
        <end position="224"/>
    </location>
</feature>
<gene>
    <name evidence="2" type="ordered locus">BC1003_4614</name>
</gene>
<proteinExistence type="predicted"/>
<evidence type="ECO:0000313" key="2">
    <source>
        <dbReference type="EMBL" id="ADN60546.1"/>
    </source>
</evidence>
<dbReference type="EMBL" id="CP002218">
    <property type="protein sequence ID" value="ADN60546.1"/>
    <property type="molecule type" value="Genomic_DNA"/>
</dbReference>
<dbReference type="AlphaFoldDB" id="E1TGQ9"/>
<feature type="compositionally biased region" description="Polar residues" evidence="1">
    <location>
        <begin position="154"/>
        <end position="165"/>
    </location>
</feature>